<protein>
    <submittedName>
        <fullName evidence="1">Uncharacterized protein</fullName>
    </submittedName>
</protein>
<sequence length="318" mass="35747">MYKAKAGKALNLALNNSSKAEALSAFGVALTYATKGGFNLSTLHKIEVHESKSISTSREIELVNKYNGILKKAKEFSAKIESLTYQLDKTTKSLAETKSALAIAESKFRSANKVAENMRLHRDEASRALEETCNILLKTQRDFEKEKAASQCFKNELEKLSSTLTKPVESPKIAASTPQAIITFDINNILNEIQEDKETENRKQDQNLSFQSLSGIYESIILSPNLANKNFTLQKPDARYGKLEWIVNGNIKLTNYWYDNSYTNYYFFVIPSTQDKTTYTSGIHRSDTGPRGGDHGSYTSRYTTIEQGLKEFLKKALD</sequence>
<proteinExistence type="predicted"/>
<organism evidence="1 2">
    <name type="scientific">Leclercia adecarboxylata</name>
    <dbReference type="NCBI Taxonomy" id="83655"/>
    <lineage>
        <taxon>Bacteria</taxon>
        <taxon>Pseudomonadati</taxon>
        <taxon>Pseudomonadota</taxon>
        <taxon>Gammaproteobacteria</taxon>
        <taxon>Enterobacterales</taxon>
        <taxon>Enterobacteriaceae</taxon>
        <taxon>Leclercia</taxon>
    </lineage>
</organism>
<name>A0AAP9DA20_9ENTR</name>
<dbReference type="RefSeq" id="WP_142486858.1">
    <property type="nucleotide sequence ID" value="NZ_CP035382.1"/>
</dbReference>
<dbReference type="EMBL" id="CP035382">
    <property type="protein sequence ID" value="QDK17671.1"/>
    <property type="molecule type" value="Genomic_DNA"/>
</dbReference>
<evidence type="ECO:0000313" key="2">
    <source>
        <dbReference type="Proteomes" id="UP000317812"/>
    </source>
</evidence>
<reference evidence="1 2" key="1">
    <citation type="submission" date="2019-01" db="EMBL/GenBank/DDBJ databases">
        <title>Florfenicol resistance in Enterobacteriaceae and whole-genome sequence analysis of florfenicol-resistant Leclercia adecarboxylata strain R25.</title>
        <authorList>
            <person name="Bao Q."/>
            <person name="Ying Y."/>
        </authorList>
    </citation>
    <scope>NUCLEOTIDE SEQUENCE [LARGE SCALE GENOMIC DNA]</scope>
    <source>
        <strain evidence="1 2">R25</strain>
    </source>
</reference>
<evidence type="ECO:0000313" key="1">
    <source>
        <dbReference type="EMBL" id="QDK17671.1"/>
    </source>
</evidence>
<gene>
    <name evidence="1" type="ORF">ES815_04855</name>
</gene>
<accession>A0AAP9DA20</accession>
<dbReference type="Proteomes" id="UP000317812">
    <property type="component" value="Chromosome"/>
</dbReference>
<dbReference type="AlphaFoldDB" id="A0AAP9DA20"/>